<feature type="compositionally biased region" description="Polar residues" evidence="1">
    <location>
        <begin position="285"/>
        <end position="300"/>
    </location>
</feature>
<feature type="compositionally biased region" description="Polar residues" evidence="1">
    <location>
        <begin position="455"/>
        <end position="481"/>
    </location>
</feature>
<feature type="compositionally biased region" description="Polar residues" evidence="1">
    <location>
        <begin position="617"/>
        <end position="634"/>
    </location>
</feature>
<feature type="region of interest" description="Disordered" evidence="1">
    <location>
        <begin position="895"/>
        <end position="953"/>
    </location>
</feature>
<gene>
    <name evidence="3" type="primary">RvY_04858-1</name>
    <name evidence="3" type="synonym">RvY_04858.1</name>
    <name evidence="3" type="ORF">RvY_04858</name>
</gene>
<accession>A0A1D1UT19</accession>
<evidence type="ECO:0000313" key="3">
    <source>
        <dbReference type="EMBL" id="GAU92826.1"/>
    </source>
</evidence>
<feature type="chain" id="PRO_5008897589" evidence="2">
    <location>
        <begin position="18"/>
        <end position="953"/>
    </location>
</feature>
<evidence type="ECO:0000256" key="1">
    <source>
        <dbReference type="SAM" id="MobiDB-lite"/>
    </source>
</evidence>
<name>A0A1D1UT19_RAMVA</name>
<feature type="region of interest" description="Disordered" evidence="1">
    <location>
        <begin position="204"/>
        <end position="226"/>
    </location>
</feature>
<feature type="compositionally biased region" description="Basic and acidic residues" evidence="1">
    <location>
        <begin position="205"/>
        <end position="221"/>
    </location>
</feature>
<feature type="compositionally biased region" description="Polar residues" evidence="1">
    <location>
        <begin position="944"/>
        <end position="953"/>
    </location>
</feature>
<feature type="region of interest" description="Disordered" evidence="1">
    <location>
        <begin position="617"/>
        <end position="648"/>
    </location>
</feature>
<feature type="region of interest" description="Disordered" evidence="1">
    <location>
        <begin position="236"/>
        <end position="255"/>
    </location>
</feature>
<keyword evidence="2" id="KW-0732">Signal</keyword>
<organism evidence="3 4">
    <name type="scientific">Ramazzottius varieornatus</name>
    <name type="common">Water bear</name>
    <name type="synonym">Tardigrade</name>
    <dbReference type="NCBI Taxonomy" id="947166"/>
    <lineage>
        <taxon>Eukaryota</taxon>
        <taxon>Metazoa</taxon>
        <taxon>Ecdysozoa</taxon>
        <taxon>Tardigrada</taxon>
        <taxon>Eutardigrada</taxon>
        <taxon>Parachela</taxon>
        <taxon>Hypsibioidea</taxon>
        <taxon>Ramazzottiidae</taxon>
        <taxon>Ramazzottius</taxon>
    </lineage>
</organism>
<reference evidence="3 4" key="1">
    <citation type="journal article" date="2016" name="Nat. Commun.">
        <title>Extremotolerant tardigrade genome and improved radiotolerance of human cultured cells by tardigrade-unique protein.</title>
        <authorList>
            <person name="Hashimoto T."/>
            <person name="Horikawa D.D."/>
            <person name="Saito Y."/>
            <person name="Kuwahara H."/>
            <person name="Kozuka-Hata H."/>
            <person name="Shin-I T."/>
            <person name="Minakuchi Y."/>
            <person name="Ohishi K."/>
            <person name="Motoyama A."/>
            <person name="Aizu T."/>
            <person name="Enomoto A."/>
            <person name="Kondo K."/>
            <person name="Tanaka S."/>
            <person name="Hara Y."/>
            <person name="Koshikawa S."/>
            <person name="Sagara H."/>
            <person name="Miura T."/>
            <person name="Yokobori S."/>
            <person name="Miyagawa K."/>
            <person name="Suzuki Y."/>
            <person name="Kubo T."/>
            <person name="Oyama M."/>
            <person name="Kohara Y."/>
            <person name="Fujiyama A."/>
            <person name="Arakawa K."/>
            <person name="Katayama T."/>
            <person name="Toyoda A."/>
            <person name="Kunieda T."/>
        </authorList>
    </citation>
    <scope>NUCLEOTIDE SEQUENCE [LARGE SCALE GENOMIC DNA]</scope>
    <source>
        <strain evidence="3 4">YOKOZUNA-1</strain>
    </source>
</reference>
<feature type="region of interest" description="Disordered" evidence="1">
    <location>
        <begin position="673"/>
        <end position="705"/>
    </location>
</feature>
<feature type="region of interest" description="Disordered" evidence="1">
    <location>
        <begin position="285"/>
        <end position="323"/>
    </location>
</feature>
<dbReference type="Proteomes" id="UP000186922">
    <property type="component" value="Unassembled WGS sequence"/>
</dbReference>
<feature type="signal peptide" evidence="2">
    <location>
        <begin position="1"/>
        <end position="17"/>
    </location>
</feature>
<evidence type="ECO:0000313" key="4">
    <source>
        <dbReference type="Proteomes" id="UP000186922"/>
    </source>
</evidence>
<keyword evidence="4" id="KW-1185">Reference proteome</keyword>
<feature type="region of interest" description="Disordered" evidence="1">
    <location>
        <begin position="741"/>
        <end position="772"/>
    </location>
</feature>
<comment type="caution">
    <text evidence="3">The sequence shown here is derived from an EMBL/GenBank/DDBJ whole genome shotgun (WGS) entry which is preliminary data.</text>
</comment>
<feature type="compositionally biased region" description="Basic and acidic residues" evidence="1">
    <location>
        <begin position="895"/>
        <end position="913"/>
    </location>
</feature>
<feature type="compositionally biased region" description="Polar residues" evidence="1">
    <location>
        <begin position="914"/>
        <end position="925"/>
    </location>
</feature>
<feature type="region of interest" description="Disordered" evidence="1">
    <location>
        <begin position="455"/>
        <end position="502"/>
    </location>
</feature>
<feature type="compositionally biased region" description="Polar residues" evidence="1">
    <location>
        <begin position="20"/>
        <end position="29"/>
    </location>
</feature>
<feature type="compositionally biased region" description="Low complexity" evidence="1">
    <location>
        <begin position="493"/>
        <end position="502"/>
    </location>
</feature>
<sequence>MKILLITFLSGVRLASATNDASSNTHDVQNSSSVPPHPPVNPGAHGLTVNPAKDDVAVTPLPRTMKENQEHGFSTVVAKQRRRRDVVTITPGPTHDIHHEPGQDVDQVTSPSHATALPQVIETGRQNGPRIARQTNHTETEAVGRKPYSHGVEHHTISGGAEITDPKQMKDHTLRPNHPLAKDDVYTTPKQHNITRRAMMRRRRDVTMKESPQYKESDKTVEGVTQVPKTKRDVRDTNVDTSPVEGNVGSVTSGSALQDLKGNPIVMQGSLLKDESQLHLLTTQLPASDATTSNPDTASTLPARRKRDATTQATGPVEGNIGSVASGSAVQDIKGSPIVMQGSLLRDESQLRVLATSPPTSGDVASASSDSTPPFSATDIAIVQNNIVTVEPADATSTVAARRRRDVDATTPSTGPVEGNVGSVASGSALQDIKGNPIVMQGSLLKDESQLRILTTPQPSSGDASANTGRTQPSEPMSGSVQPGDGPLPGSDTAATAAPTRTDTTQVVTVNVPVEVHVAAATVAPARRRRDIHVTTPVSGPVVGNIGSVSSGSALLDVKGNPIVMQGGLLKDESQLHVLTTQQSGDAAGTATVAVTRASAESMAISVQPADVTISAGTTQTSDAPMSASVQPGNAQLPPVASAATSAPNGLDTTRTVTVNVPVEVHVSAQTIAPARRRRSPDADGTTQATGPVEGNVGSVASGSTLQDVKGNPIVMQGSLLRDESQLHVLTATQPSVAQGAADAGASATPSTQVSAEPMTASVQPGEGKFSAADTSATAAPSVSDTTSVVTINVPVEVHVSAATVAPARRRRNPDETRNAPANVTSVPFLTAAFEAPSSSEGSVPQGAQPAVVVDTAHGAEIVRSKRDTNSTSNPSTGIVAAMDGTAASLYRKDDHATKDDPAKTHNVDEAVKSDSSAQSDTTIHPVSADASKLTGDHTIPLVNGTSSQHLIA</sequence>
<dbReference type="EMBL" id="BDGG01000002">
    <property type="protein sequence ID" value="GAU92826.1"/>
    <property type="molecule type" value="Genomic_DNA"/>
</dbReference>
<protein>
    <submittedName>
        <fullName evidence="3">Uncharacterized protein</fullName>
    </submittedName>
</protein>
<feature type="region of interest" description="Disordered" evidence="1">
    <location>
        <begin position="20"/>
        <end position="48"/>
    </location>
</feature>
<dbReference type="AlphaFoldDB" id="A0A1D1UT19"/>
<feature type="region of interest" description="Disordered" evidence="1">
    <location>
        <begin position="90"/>
        <end position="110"/>
    </location>
</feature>
<proteinExistence type="predicted"/>
<feature type="region of interest" description="Disordered" evidence="1">
    <location>
        <begin position="399"/>
        <end position="423"/>
    </location>
</feature>
<evidence type="ECO:0000256" key="2">
    <source>
        <dbReference type="SAM" id="SignalP"/>
    </source>
</evidence>